<evidence type="ECO:0000313" key="6">
    <source>
        <dbReference type="EMBL" id="RXK35065.1"/>
    </source>
</evidence>
<dbReference type="InParanoid" id="A0A4Q1BDT0"/>
<keyword evidence="7" id="KW-1185">Reference proteome</keyword>
<dbReference type="InterPro" id="IPR029063">
    <property type="entry name" value="SAM-dependent_MTases_sf"/>
</dbReference>
<dbReference type="OrthoDB" id="10251242at2759"/>
<organism evidence="6 7">
    <name type="scientific">Tremella mesenterica</name>
    <name type="common">Jelly fungus</name>
    <dbReference type="NCBI Taxonomy" id="5217"/>
    <lineage>
        <taxon>Eukaryota</taxon>
        <taxon>Fungi</taxon>
        <taxon>Dikarya</taxon>
        <taxon>Basidiomycota</taxon>
        <taxon>Agaricomycotina</taxon>
        <taxon>Tremellomycetes</taxon>
        <taxon>Tremellales</taxon>
        <taxon>Tremellaceae</taxon>
        <taxon>Tremella</taxon>
    </lineage>
</organism>
<gene>
    <name evidence="6" type="ORF">M231_07685</name>
</gene>
<name>A0A4Q1BDT0_TREME</name>
<keyword evidence="3" id="KW-0949">S-adenosyl-L-methionine</keyword>
<dbReference type="InterPro" id="IPR002935">
    <property type="entry name" value="SAM_O-MeTrfase"/>
</dbReference>
<evidence type="ECO:0000256" key="2">
    <source>
        <dbReference type="ARBA" id="ARBA00022679"/>
    </source>
</evidence>
<dbReference type="GO" id="GO:0008757">
    <property type="term" value="F:S-adenosylmethionine-dependent methyltransferase activity"/>
    <property type="evidence" value="ECO:0007669"/>
    <property type="project" value="TreeGrafter"/>
</dbReference>
<protein>
    <recommendedName>
        <fullName evidence="8">O-methyltransferase</fullName>
    </recommendedName>
</protein>
<dbReference type="CDD" id="cd02440">
    <property type="entry name" value="AdoMet_MTases"/>
    <property type="match status" value="1"/>
</dbReference>
<dbReference type="PROSITE" id="PS51682">
    <property type="entry name" value="SAM_OMT_I"/>
    <property type="match status" value="1"/>
</dbReference>
<keyword evidence="1" id="KW-0489">Methyltransferase</keyword>
<evidence type="ECO:0000313" key="7">
    <source>
        <dbReference type="Proteomes" id="UP000289152"/>
    </source>
</evidence>
<dbReference type="EMBL" id="SDIL01000161">
    <property type="protein sequence ID" value="RXK35065.1"/>
    <property type="molecule type" value="Genomic_DNA"/>
</dbReference>
<comment type="similarity">
    <text evidence="4">Belongs to the class I-like SAM-binding methyltransferase superfamily. Cation-dependent O-methyltransferase family.</text>
</comment>
<dbReference type="VEuPathDB" id="FungiDB:TREMEDRAFT_63385"/>
<evidence type="ECO:0000256" key="1">
    <source>
        <dbReference type="ARBA" id="ARBA00022603"/>
    </source>
</evidence>
<dbReference type="Gene3D" id="3.40.50.150">
    <property type="entry name" value="Vaccinia Virus protein VP39"/>
    <property type="match status" value="1"/>
</dbReference>
<dbReference type="SUPFAM" id="SSF53335">
    <property type="entry name" value="S-adenosyl-L-methionine-dependent methyltransferases"/>
    <property type="match status" value="1"/>
</dbReference>
<dbReference type="Pfam" id="PF01596">
    <property type="entry name" value="Methyltransf_3"/>
    <property type="match status" value="1"/>
</dbReference>
<dbReference type="Proteomes" id="UP000289152">
    <property type="component" value="Unassembled WGS sequence"/>
</dbReference>
<dbReference type="AlphaFoldDB" id="A0A4Q1BDT0"/>
<dbReference type="STRING" id="5217.A0A4Q1BDT0"/>
<feature type="region of interest" description="Disordered" evidence="5">
    <location>
        <begin position="1"/>
        <end position="24"/>
    </location>
</feature>
<accession>A0A4Q1BDT0</accession>
<comment type="caution">
    <text evidence="6">The sequence shown here is derived from an EMBL/GenBank/DDBJ whole genome shotgun (WGS) entry which is preliminary data.</text>
</comment>
<dbReference type="GO" id="GO:0008171">
    <property type="term" value="F:O-methyltransferase activity"/>
    <property type="evidence" value="ECO:0007669"/>
    <property type="project" value="InterPro"/>
</dbReference>
<evidence type="ECO:0000256" key="3">
    <source>
        <dbReference type="ARBA" id="ARBA00022691"/>
    </source>
</evidence>
<dbReference type="GO" id="GO:0032259">
    <property type="term" value="P:methylation"/>
    <property type="evidence" value="ECO:0007669"/>
    <property type="project" value="UniProtKB-KW"/>
</dbReference>
<dbReference type="InterPro" id="IPR050362">
    <property type="entry name" value="Cation-dep_OMT"/>
</dbReference>
<dbReference type="PANTHER" id="PTHR10509">
    <property type="entry name" value="O-METHYLTRANSFERASE-RELATED"/>
    <property type="match status" value="1"/>
</dbReference>
<dbReference type="PANTHER" id="PTHR10509:SF14">
    <property type="entry name" value="CAFFEOYL-COA O-METHYLTRANSFERASE 3-RELATED"/>
    <property type="match status" value="1"/>
</dbReference>
<sequence length="246" mass="27315">MSINHGDGPSLPPDTRTEKDHPYTAKETDIYLKSKLLPKDDLSSGGLYDRIHRRGVEAGMPDISVTPLQGQYLGVLARAIGAKRILEIGTLAGFSTIFLARALPTQGVIDTLELSPLHAKIAQENFLDADLYPFPRIHLGPALETLRNPNGPFARLPDEEGYDLIFIDADKEQIFDYFLESLRLTRKGGVVIVDNAIRGGRISRSENDNPRIDVSGLRALYDWVEKDAGRTVLMSGIQTVSEKFWE</sequence>
<evidence type="ECO:0000256" key="5">
    <source>
        <dbReference type="SAM" id="MobiDB-lite"/>
    </source>
</evidence>
<keyword evidence="2" id="KW-0808">Transferase</keyword>
<evidence type="ECO:0008006" key="8">
    <source>
        <dbReference type="Google" id="ProtNLM"/>
    </source>
</evidence>
<evidence type="ECO:0000256" key="4">
    <source>
        <dbReference type="ARBA" id="ARBA00023453"/>
    </source>
</evidence>
<feature type="compositionally biased region" description="Basic and acidic residues" evidence="5">
    <location>
        <begin position="15"/>
        <end position="24"/>
    </location>
</feature>
<reference evidence="6 7" key="1">
    <citation type="submission" date="2016-06" db="EMBL/GenBank/DDBJ databases">
        <title>Evolution of pathogenesis and genome organization in the Tremellales.</title>
        <authorList>
            <person name="Cuomo C."/>
            <person name="Litvintseva A."/>
            <person name="Heitman J."/>
            <person name="Chen Y."/>
            <person name="Sun S."/>
            <person name="Springer D."/>
            <person name="Dromer F."/>
            <person name="Young S."/>
            <person name="Zeng Q."/>
            <person name="Chapman S."/>
            <person name="Gujja S."/>
            <person name="Saif S."/>
            <person name="Birren B."/>
        </authorList>
    </citation>
    <scope>NUCLEOTIDE SEQUENCE [LARGE SCALE GENOMIC DNA]</scope>
    <source>
        <strain evidence="6 7">ATCC 28783</strain>
    </source>
</reference>
<proteinExistence type="inferred from homology"/>